<keyword evidence="1" id="KW-0732">Signal</keyword>
<name>A0ABY1R414_9FLAO</name>
<reference evidence="2 3" key="1">
    <citation type="submission" date="2017-05" db="EMBL/GenBank/DDBJ databases">
        <authorList>
            <person name="Varghese N."/>
            <person name="Submissions S."/>
        </authorList>
    </citation>
    <scope>NUCLEOTIDE SEQUENCE [LARGE SCALE GENOMIC DNA]</scope>
    <source>
        <strain evidence="2 3">DSM 18015</strain>
    </source>
</reference>
<dbReference type="RefSeq" id="WP_283416492.1">
    <property type="nucleotide sequence ID" value="NZ_FXUO01000004.1"/>
</dbReference>
<evidence type="ECO:0000313" key="2">
    <source>
        <dbReference type="EMBL" id="SMP92354.1"/>
    </source>
</evidence>
<evidence type="ECO:0008006" key="4">
    <source>
        <dbReference type="Google" id="ProtNLM"/>
    </source>
</evidence>
<comment type="caution">
    <text evidence="2">The sequence shown here is derived from an EMBL/GenBank/DDBJ whole genome shotgun (WGS) entry which is preliminary data.</text>
</comment>
<keyword evidence="3" id="KW-1185">Reference proteome</keyword>
<protein>
    <recommendedName>
        <fullName evidence="4">Outer membrane protein beta-barrel domain-containing protein</fullName>
    </recommendedName>
</protein>
<feature type="signal peptide" evidence="1">
    <location>
        <begin position="1"/>
        <end position="20"/>
    </location>
</feature>
<sequence length="218" mass="24668">MKKKSTILILFLIISNFIKAQEASKIQNPPVIMEGLVGSRGFSYQLVADKKFQSIPSLGYYTVVNFQTDWGESKIGDYMLQGHLTYTILKGLNAEAGFFANPVDGIRPSAGFIYTYANSKVFVLANPRVDIAKNPNAELFALAEYKPELNEKLNLYTKIQGLYCHNLGYDFHSRSYVWLRAGLTVKEFTFGLAGNFDFYGPEKYNKNNLGFFLMVNLF</sequence>
<dbReference type="EMBL" id="FXUO01000004">
    <property type="protein sequence ID" value="SMP92354.1"/>
    <property type="molecule type" value="Genomic_DNA"/>
</dbReference>
<gene>
    <name evidence="2" type="ORF">SAMN05421679_10413</name>
</gene>
<evidence type="ECO:0000256" key="1">
    <source>
        <dbReference type="SAM" id="SignalP"/>
    </source>
</evidence>
<feature type="chain" id="PRO_5047350042" description="Outer membrane protein beta-barrel domain-containing protein" evidence="1">
    <location>
        <begin position="21"/>
        <end position="218"/>
    </location>
</feature>
<organism evidence="2 3">
    <name type="scientific">Epilithonimonas pallida</name>
    <dbReference type="NCBI Taxonomy" id="373671"/>
    <lineage>
        <taxon>Bacteria</taxon>
        <taxon>Pseudomonadati</taxon>
        <taxon>Bacteroidota</taxon>
        <taxon>Flavobacteriia</taxon>
        <taxon>Flavobacteriales</taxon>
        <taxon>Weeksellaceae</taxon>
        <taxon>Chryseobacterium group</taxon>
        <taxon>Epilithonimonas</taxon>
    </lineage>
</organism>
<dbReference type="Proteomes" id="UP001158050">
    <property type="component" value="Unassembled WGS sequence"/>
</dbReference>
<proteinExistence type="predicted"/>
<evidence type="ECO:0000313" key="3">
    <source>
        <dbReference type="Proteomes" id="UP001158050"/>
    </source>
</evidence>
<accession>A0ABY1R414</accession>